<accession>A0A3M7QZ11</accession>
<protein>
    <submittedName>
        <fullName evidence="1">Uncharacterized protein</fullName>
    </submittedName>
</protein>
<keyword evidence="2" id="KW-1185">Reference proteome</keyword>
<comment type="caution">
    <text evidence="1">The sequence shown here is derived from an EMBL/GenBank/DDBJ whole genome shotgun (WGS) entry which is preliminary data.</text>
</comment>
<gene>
    <name evidence="1" type="ORF">BpHYR1_028025</name>
</gene>
<proteinExistence type="predicted"/>
<evidence type="ECO:0000313" key="1">
    <source>
        <dbReference type="EMBL" id="RNA16459.1"/>
    </source>
</evidence>
<evidence type="ECO:0000313" key="2">
    <source>
        <dbReference type="Proteomes" id="UP000276133"/>
    </source>
</evidence>
<dbReference type="AlphaFoldDB" id="A0A3M7QZ11"/>
<name>A0A3M7QZ11_BRAPC</name>
<dbReference type="Proteomes" id="UP000276133">
    <property type="component" value="Unassembled WGS sequence"/>
</dbReference>
<reference evidence="1 2" key="1">
    <citation type="journal article" date="2018" name="Sci. Rep.">
        <title>Genomic signatures of local adaptation to the degree of environmental predictability in rotifers.</title>
        <authorList>
            <person name="Franch-Gras L."/>
            <person name="Hahn C."/>
            <person name="Garcia-Roger E.M."/>
            <person name="Carmona M.J."/>
            <person name="Serra M."/>
            <person name="Gomez A."/>
        </authorList>
    </citation>
    <scope>NUCLEOTIDE SEQUENCE [LARGE SCALE GENOMIC DNA]</scope>
    <source>
        <strain evidence="1">HYR1</strain>
    </source>
</reference>
<organism evidence="1 2">
    <name type="scientific">Brachionus plicatilis</name>
    <name type="common">Marine rotifer</name>
    <name type="synonym">Brachionus muelleri</name>
    <dbReference type="NCBI Taxonomy" id="10195"/>
    <lineage>
        <taxon>Eukaryota</taxon>
        <taxon>Metazoa</taxon>
        <taxon>Spiralia</taxon>
        <taxon>Gnathifera</taxon>
        <taxon>Rotifera</taxon>
        <taxon>Eurotatoria</taxon>
        <taxon>Monogononta</taxon>
        <taxon>Pseudotrocha</taxon>
        <taxon>Ploima</taxon>
        <taxon>Brachionidae</taxon>
        <taxon>Brachionus</taxon>
    </lineage>
</organism>
<dbReference type="EMBL" id="REGN01004701">
    <property type="protein sequence ID" value="RNA16459.1"/>
    <property type="molecule type" value="Genomic_DNA"/>
</dbReference>
<sequence>MDVFINYGRQLITFPITKLRSIFQICPLHLIPFLSFMKQSSFPHRIDCSRCWLKQAPVVDMSNVTSAYQSLY</sequence>